<reference evidence="1" key="1">
    <citation type="submission" date="2015-04" db="UniProtKB">
        <authorList>
            <consortium name="EnsemblPlants"/>
        </authorList>
    </citation>
    <scope>IDENTIFICATION</scope>
</reference>
<accession>A0A0E0K2I1</accession>
<protein>
    <recommendedName>
        <fullName evidence="3">Late embryogenesis abundant protein LEA-2 subgroup domain-containing protein</fullName>
    </recommendedName>
</protein>
<dbReference type="Gramene" id="OPUNC02G22230.1">
    <property type="protein sequence ID" value="OPUNC02G22230.1"/>
    <property type="gene ID" value="OPUNC02G22230"/>
</dbReference>
<dbReference type="HOGENOM" id="CLU_095845_1_2_1"/>
<dbReference type="PANTHER" id="PTHR33994:SF25">
    <property type="entry name" value="OS02G0619200 PROTEIN"/>
    <property type="match status" value="1"/>
</dbReference>
<keyword evidence="2" id="KW-1185">Reference proteome</keyword>
<organism evidence="1">
    <name type="scientific">Oryza punctata</name>
    <name type="common">Red rice</name>
    <dbReference type="NCBI Taxonomy" id="4537"/>
    <lineage>
        <taxon>Eukaryota</taxon>
        <taxon>Viridiplantae</taxon>
        <taxon>Streptophyta</taxon>
        <taxon>Embryophyta</taxon>
        <taxon>Tracheophyta</taxon>
        <taxon>Spermatophyta</taxon>
        <taxon>Magnoliopsida</taxon>
        <taxon>Liliopsida</taxon>
        <taxon>Poales</taxon>
        <taxon>Poaceae</taxon>
        <taxon>BOP clade</taxon>
        <taxon>Oryzoideae</taxon>
        <taxon>Oryzeae</taxon>
        <taxon>Oryzinae</taxon>
        <taxon>Oryza</taxon>
    </lineage>
</organism>
<name>A0A0E0K2I1_ORYPU</name>
<dbReference type="AlphaFoldDB" id="A0A0E0K2I1"/>
<dbReference type="Proteomes" id="UP000026962">
    <property type="component" value="Chromosome 2"/>
</dbReference>
<dbReference type="EnsemblPlants" id="OPUNC02G22230.1">
    <property type="protein sequence ID" value="OPUNC02G22230.1"/>
    <property type="gene ID" value="OPUNC02G22230"/>
</dbReference>
<dbReference type="OMA" id="WASECAK"/>
<evidence type="ECO:0000313" key="1">
    <source>
        <dbReference type="EnsemblPlants" id="OPUNC02G22230.1"/>
    </source>
</evidence>
<evidence type="ECO:0008006" key="3">
    <source>
        <dbReference type="Google" id="ProtNLM"/>
    </source>
</evidence>
<evidence type="ECO:0000313" key="2">
    <source>
        <dbReference type="Proteomes" id="UP000026962"/>
    </source>
</evidence>
<sequence>MAVLLSCIHEAGKDPRFSVAIATVSGLDPATDLRRPTVDPQFNLTLRVTSRSLFSRACVGQGTAVVVSYHGVPLASVPAPPRVCAGQRKSADAGPFVAWGTAVRLPGFVLDSLAGDMRNGVASFDVALMDGTLTRCGDRRVGDADALRTPCVLTNVHTA</sequence>
<reference evidence="1" key="2">
    <citation type="submission" date="2018-05" db="EMBL/GenBank/DDBJ databases">
        <title>OpunRS2 (Oryza punctata Reference Sequence Version 2).</title>
        <authorList>
            <person name="Zhang J."/>
            <person name="Kudrna D."/>
            <person name="Lee S."/>
            <person name="Talag J."/>
            <person name="Welchert J."/>
            <person name="Wing R.A."/>
        </authorList>
    </citation>
    <scope>NUCLEOTIDE SEQUENCE [LARGE SCALE GENOMIC DNA]</scope>
</reference>
<dbReference type="eggNOG" id="ENOG502R4E5">
    <property type="taxonomic scope" value="Eukaryota"/>
</dbReference>
<proteinExistence type="predicted"/>
<dbReference type="PANTHER" id="PTHR33994">
    <property type="entry name" value="OS04G0515000 PROTEIN"/>
    <property type="match status" value="1"/>
</dbReference>